<accession>A0A9X3DQC1</accession>
<name>A0A9X3DQC1_9GAMM</name>
<organism evidence="1 2">
    <name type="scientific">Acinetobacter nematophilus</name>
    <dbReference type="NCBI Taxonomy" id="2994642"/>
    <lineage>
        <taxon>Bacteria</taxon>
        <taxon>Pseudomonadati</taxon>
        <taxon>Pseudomonadota</taxon>
        <taxon>Gammaproteobacteria</taxon>
        <taxon>Moraxellales</taxon>
        <taxon>Moraxellaceae</taxon>
        <taxon>Acinetobacter</taxon>
    </lineage>
</organism>
<comment type="caution">
    <text evidence="1">The sequence shown here is derived from an EMBL/GenBank/DDBJ whole genome shotgun (WGS) entry which is preliminary data.</text>
</comment>
<dbReference type="EMBL" id="JAPKMY010000001">
    <property type="protein sequence ID" value="MCX5466498.1"/>
    <property type="molecule type" value="Genomic_DNA"/>
</dbReference>
<evidence type="ECO:0000313" key="1">
    <source>
        <dbReference type="EMBL" id="MCX5466498.1"/>
    </source>
</evidence>
<proteinExistence type="predicted"/>
<dbReference type="AlphaFoldDB" id="A0A9X3DQC1"/>
<keyword evidence="2" id="KW-1185">Reference proteome</keyword>
<gene>
    <name evidence="1" type="ORF">OSH00_01960</name>
</gene>
<dbReference type="Proteomes" id="UP001146019">
    <property type="component" value="Unassembled WGS sequence"/>
</dbReference>
<reference evidence="1" key="1">
    <citation type="submission" date="2022-11" db="EMBL/GenBank/DDBJ databases">
        <title>Biodiversity and phylogenetic relationships of bacteria.</title>
        <authorList>
            <person name="Machado R.A.R."/>
            <person name="Bhat A."/>
            <person name="Loulou A."/>
            <person name="Kallel S."/>
        </authorList>
    </citation>
    <scope>NUCLEOTIDE SEQUENCE</scope>
    <source>
        <strain evidence="1">A-IN1</strain>
    </source>
</reference>
<dbReference type="InterPro" id="IPR004195">
    <property type="entry name" value="Head_decoration_D"/>
</dbReference>
<evidence type="ECO:0000313" key="2">
    <source>
        <dbReference type="Proteomes" id="UP001146019"/>
    </source>
</evidence>
<protein>
    <submittedName>
        <fullName evidence="1">Head decoration protein</fullName>
    </submittedName>
</protein>
<dbReference type="Pfam" id="PF02924">
    <property type="entry name" value="HDPD"/>
    <property type="match status" value="1"/>
</dbReference>
<sequence>MPSYTQPTYLSDVLLVEVKEGWTKETILIAPSTVALSIGMVLAQLASGEFAPIDLAGSAPANKATAILASDVEASTTAQKAVVIKRGAVVAKNNLIWSDTATAEDVETALADLEVLGIVARNSF</sequence>
<dbReference type="RefSeq" id="WP_266129016.1">
    <property type="nucleotide sequence ID" value="NZ_JAPKMY010000001.1"/>
</dbReference>